<dbReference type="Proteomes" id="UP000639643">
    <property type="component" value="Unassembled WGS sequence"/>
</dbReference>
<evidence type="ECO:0000313" key="3">
    <source>
        <dbReference type="Proteomes" id="UP000639643"/>
    </source>
</evidence>
<dbReference type="EMBL" id="WIGM01000622">
    <property type="protein sequence ID" value="KAF6819039.1"/>
    <property type="molecule type" value="Genomic_DNA"/>
</dbReference>
<dbReference type="PANTHER" id="PTHR43539:SF68">
    <property type="entry name" value="FLAVIN-BINDING MONOOXYGENASE-LIKE PROTEIN (AFU_ORTHOLOGUE AFUA_4G09220)"/>
    <property type="match status" value="1"/>
</dbReference>
<dbReference type="PANTHER" id="PTHR43539">
    <property type="entry name" value="FLAVIN-BINDING MONOOXYGENASE-LIKE PROTEIN (AFU_ORTHOLOGUE AFUA_4G09220)"/>
    <property type="match status" value="1"/>
</dbReference>
<keyword evidence="1" id="KW-0560">Oxidoreductase</keyword>
<dbReference type="InterPro" id="IPR050982">
    <property type="entry name" value="Auxin_biosynth/cation_transpt"/>
</dbReference>
<comment type="caution">
    <text evidence="2">The sequence shown here is derived from an EMBL/GenBank/DDBJ whole genome shotgun (WGS) entry which is preliminary data.</text>
</comment>
<dbReference type="InterPro" id="IPR036188">
    <property type="entry name" value="FAD/NAD-bd_sf"/>
</dbReference>
<evidence type="ECO:0000256" key="1">
    <source>
        <dbReference type="ARBA" id="ARBA00023002"/>
    </source>
</evidence>
<organism evidence="2 3">
    <name type="scientific">Colletotrichum musicola</name>
    <dbReference type="NCBI Taxonomy" id="2175873"/>
    <lineage>
        <taxon>Eukaryota</taxon>
        <taxon>Fungi</taxon>
        <taxon>Dikarya</taxon>
        <taxon>Ascomycota</taxon>
        <taxon>Pezizomycotina</taxon>
        <taxon>Sordariomycetes</taxon>
        <taxon>Hypocreomycetidae</taxon>
        <taxon>Glomerellales</taxon>
        <taxon>Glomerellaceae</taxon>
        <taxon>Colletotrichum</taxon>
        <taxon>Colletotrichum orchidearum species complex</taxon>
    </lineage>
</organism>
<reference evidence="2" key="1">
    <citation type="journal article" date="2020" name="Phytopathology">
        <title>Genome Sequence Resources of Colletotrichum truncatum, C. plurivorum, C. musicola, and C. sojae: Four Species Pathogenic to Soybean (Glycine max).</title>
        <authorList>
            <person name="Rogerio F."/>
            <person name="Boufleur T.R."/>
            <person name="Ciampi-Guillardi M."/>
            <person name="Sukno S.A."/>
            <person name="Thon M.R."/>
            <person name="Massola Junior N.S."/>
            <person name="Baroncelli R."/>
        </authorList>
    </citation>
    <scope>NUCLEOTIDE SEQUENCE</scope>
    <source>
        <strain evidence="2">LFN0074</strain>
    </source>
</reference>
<dbReference type="GO" id="GO:0050660">
    <property type="term" value="F:flavin adenine dinucleotide binding"/>
    <property type="evidence" value="ECO:0007669"/>
    <property type="project" value="TreeGrafter"/>
</dbReference>
<dbReference type="Gene3D" id="3.50.50.60">
    <property type="entry name" value="FAD/NAD(P)-binding domain"/>
    <property type="match status" value="2"/>
</dbReference>
<dbReference type="OrthoDB" id="74360at2759"/>
<dbReference type="SUPFAM" id="SSF51905">
    <property type="entry name" value="FAD/NAD(P)-binding domain"/>
    <property type="match status" value="1"/>
</dbReference>
<name>A0A8H6JTF7_9PEZI</name>
<feature type="non-terminal residue" evidence="2">
    <location>
        <position position="449"/>
    </location>
</feature>
<proteinExistence type="predicted"/>
<keyword evidence="3" id="KW-1185">Reference proteome</keyword>
<dbReference type="GO" id="GO:0004497">
    <property type="term" value="F:monooxygenase activity"/>
    <property type="evidence" value="ECO:0007669"/>
    <property type="project" value="UniProtKB-KW"/>
</dbReference>
<keyword evidence="2" id="KW-0503">Monooxygenase</keyword>
<protein>
    <submittedName>
        <fullName evidence="2">Flavin-containing monooxygenase</fullName>
    </submittedName>
</protein>
<accession>A0A8H6JTF7</accession>
<evidence type="ECO:0000313" key="2">
    <source>
        <dbReference type="EMBL" id="KAF6819039.1"/>
    </source>
</evidence>
<gene>
    <name evidence="2" type="ORF">CMUS01_11793</name>
</gene>
<sequence>TIAAALLETKELRGIIGSINLSGSAQVIPATPSPKFIDSAITFRTASPALGDKARNLIEATSFTQTSSSLEAETHYDEKYAAPHMLTRDELTEQIQEYVDTFDLDVINSATVQSTNYDKLTNEWTVKFRTSAGQRTAVSKHLVQATGVSSQKPFIPDIADGHLYKGISMHSANYKNAAILKARGIESALIIGCANTAFDLLEDCHAAGIQTTMVVRSPTYIVPVDYVCDSRALGAYNIGVEAGDRMAMTLPTCIDGQLGRDLFAQFASHEPDRYAPLSAAGFPVLDSRNPECALMHNLVERAGGHYVDVDTTDLITQGAVGVKADVEPCAYTETRLCFSDDSTADADAVVWFTGFADKDVNVLGPRAIAARLDPTWMLDNEGEIRGMWKRHLHVDNYWVVGGHTQHLWWHSRTVALQIKAALEGLLPPAYRDTPSPQVSGQTASGDGFI</sequence>
<dbReference type="AlphaFoldDB" id="A0A8H6JTF7"/>